<evidence type="ECO:0000313" key="3">
    <source>
        <dbReference type="Proteomes" id="UP001187682"/>
    </source>
</evidence>
<dbReference type="Proteomes" id="UP001187682">
    <property type="component" value="Unassembled WGS sequence"/>
</dbReference>
<dbReference type="AlphaFoldDB" id="A0AAE8MQI7"/>
<feature type="region of interest" description="Disordered" evidence="1">
    <location>
        <begin position="72"/>
        <end position="115"/>
    </location>
</feature>
<evidence type="ECO:0000256" key="1">
    <source>
        <dbReference type="SAM" id="MobiDB-lite"/>
    </source>
</evidence>
<name>A0AAE8MQI7_9PEZI</name>
<accession>A0AAE8MQI7</accession>
<comment type="caution">
    <text evidence="2">The sequence shown here is derived from an EMBL/GenBank/DDBJ whole genome shotgun (WGS) entry which is preliminary data.</text>
</comment>
<dbReference type="EMBL" id="ONZQ02000001">
    <property type="protein sequence ID" value="SPN96530.1"/>
    <property type="molecule type" value="Genomic_DNA"/>
</dbReference>
<keyword evidence="3" id="KW-1185">Reference proteome</keyword>
<protein>
    <submittedName>
        <fullName evidence="2">Uncharacterized protein</fullName>
    </submittedName>
</protein>
<gene>
    <name evidence="2" type="ORF">DNG_00056</name>
</gene>
<feature type="compositionally biased region" description="Acidic residues" evidence="1">
    <location>
        <begin position="84"/>
        <end position="93"/>
    </location>
</feature>
<proteinExistence type="predicted"/>
<organism evidence="2 3">
    <name type="scientific">Cephalotrichum gorgonifer</name>
    <dbReference type="NCBI Taxonomy" id="2041049"/>
    <lineage>
        <taxon>Eukaryota</taxon>
        <taxon>Fungi</taxon>
        <taxon>Dikarya</taxon>
        <taxon>Ascomycota</taxon>
        <taxon>Pezizomycotina</taxon>
        <taxon>Sordariomycetes</taxon>
        <taxon>Hypocreomycetidae</taxon>
        <taxon>Microascales</taxon>
        <taxon>Microascaceae</taxon>
        <taxon>Cephalotrichum</taxon>
    </lineage>
</organism>
<reference evidence="2" key="1">
    <citation type="submission" date="2018-03" db="EMBL/GenBank/DDBJ databases">
        <authorList>
            <person name="Guldener U."/>
        </authorList>
    </citation>
    <scope>NUCLEOTIDE SEQUENCE</scope>
</reference>
<evidence type="ECO:0000313" key="2">
    <source>
        <dbReference type="EMBL" id="SPN96530.1"/>
    </source>
</evidence>
<sequence>MLHLWGRSREPQIDIILAVSGAHRPAFVFETNSATVNTKVVWISITPLTKRLANLGHYSTMGPLDADTSMVATSRKSLTPEQPEVPDNEEFSDSPEAPNTLEAMSGSVSESKTSRPIKRRRARNFCVWLRSDISLSWEDVQSQFSQHFPGRTFTGIQNRFNDYLGKPHLSRFTSENALIRKLREDDSLTWDDVAKRFSEPQLSDDLRFTESLPRVLARDTRLGLAFGLPSKDDLFWEARQVPHDEWAITKCKLAVIIRRPQRGRAGNMKIVSYSEAKPEYIVGRDTNEYFLKFDAGLNVASRRGEVQIPHGDPGIIHAGRISELEQTKRVGWPCFVSNTQYRIANGCFDLTQEIIYADVPDFRYHPGTALTQHPDIAQIERWVQSAYRATPTHRGKVILVFFDCFASIG</sequence>